<dbReference type="KEGG" id="tet:TTHERM_00716320"/>
<dbReference type="Proteomes" id="UP000009168">
    <property type="component" value="Unassembled WGS sequence"/>
</dbReference>
<dbReference type="GeneID" id="7845577"/>
<keyword evidence="2" id="KW-1185">Reference proteome</keyword>
<evidence type="ECO:0000313" key="1">
    <source>
        <dbReference type="EMBL" id="EAR84326.1"/>
    </source>
</evidence>
<protein>
    <submittedName>
        <fullName evidence="1">Transmembrane protein, putative</fullName>
    </submittedName>
</protein>
<dbReference type="HOGENOM" id="CLU_2390896_0_0_1"/>
<dbReference type="EMBL" id="GG662447">
    <property type="protein sequence ID" value="EAR84326.1"/>
    <property type="molecule type" value="Genomic_DNA"/>
</dbReference>
<dbReference type="AlphaFoldDB" id="I7MFV1"/>
<name>I7MFV1_TETTS</name>
<gene>
    <name evidence="1" type="ORF">TTHERM_00716320</name>
</gene>
<keyword evidence="1" id="KW-0472">Membrane</keyword>
<organism evidence="1 2">
    <name type="scientific">Tetrahymena thermophila (strain SB210)</name>
    <dbReference type="NCBI Taxonomy" id="312017"/>
    <lineage>
        <taxon>Eukaryota</taxon>
        <taxon>Sar</taxon>
        <taxon>Alveolata</taxon>
        <taxon>Ciliophora</taxon>
        <taxon>Intramacronucleata</taxon>
        <taxon>Oligohymenophorea</taxon>
        <taxon>Hymenostomatida</taxon>
        <taxon>Tetrahymenina</taxon>
        <taxon>Tetrahymenidae</taxon>
        <taxon>Tetrahymena</taxon>
    </lineage>
</organism>
<keyword evidence="1" id="KW-0812">Transmembrane</keyword>
<dbReference type="InParanoid" id="I7MFV1"/>
<dbReference type="RefSeq" id="XP_001031989.1">
    <property type="nucleotide sequence ID" value="XM_001031989.3"/>
</dbReference>
<accession>I7MFV1</accession>
<sequence length="103" mass="11266">MKLQQTLIIASVLSLLALATVLTLNKSDKLFLREINPDTPCLDLSVSGNSLIGENICNQPMRFVVAIYTPDGFIRDETSCLKKGEKLPIAVKGSTIRTSQLEC</sequence>
<evidence type="ECO:0000313" key="2">
    <source>
        <dbReference type="Proteomes" id="UP000009168"/>
    </source>
</evidence>
<reference evidence="2" key="1">
    <citation type="journal article" date="2006" name="PLoS Biol.">
        <title>Macronuclear genome sequence of the ciliate Tetrahymena thermophila, a model eukaryote.</title>
        <authorList>
            <person name="Eisen J.A."/>
            <person name="Coyne R.S."/>
            <person name="Wu M."/>
            <person name="Wu D."/>
            <person name="Thiagarajan M."/>
            <person name="Wortman J.R."/>
            <person name="Badger J.H."/>
            <person name="Ren Q."/>
            <person name="Amedeo P."/>
            <person name="Jones K.M."/>
            <person name="Tallon L.J."/>
            <person name="Delcher A.L."/>
            <person name="Salzberg S.L."/>
            <person name="Silva J.C."/>
            <person name="Haas B.J."/>
            <person name="Majoros W.H."/>
            <person name="Farzad M."/>
            <person name="Carlton J.M."/>
            <person name="Smith R.K. Jr."/>
            <person name="Garg J."/>
            <person name="Pearlman R.E."/>
            <person name="Karrer K.M."/>
            <person name="Sun L."/>
            <person name="Manning G."/>
            <person name="Elde N.C."/>
            <person name="Turkewitz A.P."/>
            <person name="Asai D.J."/>
            <person name="Wilkes D.E."/>
            <person name="Wang Y."/>
            <person name="Cai H."/>
            <person name="Collins K."/>
            <person name="Stewart B.A."/>
            <person name="Lee S.R."/>
            <person name="Wilamowska K."/>
            <person name="Weinberg Z."/>
            <person name="Ruzzo W.L."/>
            <person name="Wloga D."/>
            <person name="Gaertig J."/>
            <person name="Frankel J."/>
            <person name="Tsao C.-C."/>
            <person name="Gorovsky M.A."/>
            <person name="Keeling P.J."/>
            <person name="Waller R.F."/>
            <person name="Patron N.J."/>
            <person name="Cherry J.M."/>
            <person name="Stover N.A."/>
            <person name="Krieger C.J."/>
            <person name="del Toro C."/>
            <person name="Ryder H.F."/>
            <person name="Williamson S.C."/>
            <person name="Barbeau R.A."/>
            <person name="Hamilton E.P."/>
            <person name="Orias E."/>
        </authorList>
    </citation>
    <scope>NUCLEOTIDE SEQUENCE [LARGE SCALE GENOMIC DNA]</scope>
    <source>
        <strain evidence="2">SB210</strain>
    </source>
</reference>
<proteinExistence type="predicted"/>